<dbReference type="Proteomes" id="UP001360560">
    <property type="component" value="Unassembled WGS sequence"/>
</dbReference>
<dbReference type="EMBL" id="BTFZ01000011">
    <property type="protein sequence ID" value="GMM36636.1"/>
    <property type="molecule type" value="Genomic_DNA"/>
</dbReference>
<evidence type="ECO:0000256" key="2">
    <source>
        <dbReference type="ARBA" id="ARBA00022729"/>
    </source>
</evidence>
<dbReference type="InterPro" id="IPR018559">
    <property type="entry name" value="DUF2015"/>
</dbReference>
<keyword evidence="3" id="KW-0472">Membrane</keyword>
<feature type="transmembrane region" description="Helical" evidence="3">
    <location>
        <begin position="20"/>
        <end position="38"/>
    </location>
</feature>
<keyword evidence="2" id="KW-0732">Signal</keyword>
<keyword evidence="3" id="KW-0812">Transmembrane</keyword>
<comment type="caution">
    <text evidence="4">The sequence shown here is derived from an EMBL/GenBank/DDBJ whole genome shotgun (WGS) entry which is preliminary data.</text>
</comment>
<proteinExistence type="inferred from homology"/>
<sequence length="145" mass="16588">MEGDQQTENLGVFYYFENYFLHFIGFTAVIGLLLLFHLRKKWLPKYRHWRASRHNQYLSMVAGSSFQDDVDSGLTSGTFDLMGNIDGGDSRKGLDEAAKKEIIAIMNKDSLTFDDARTKYFQNKMARNQIGPDGMPLDPRAFTFG</sequence>
<dbReference type="PANTHER" id="PTHR28023:SF1">
    <property type="entry name" value="UPF0357 PROTEIN YCL012C"/>
    <property type="match status" value="1"/>
</dbReference>
<accession>A0AAV5QPZ9</accession>
<organism evidence="4 5">
    <name type="scientific">Saccharomycopsis crataegensis</name>
    <dbReference type="NCBI Taxonomy" id="43959"/>
    <lineage>
        <taxon>Eukaryota</taxon>
        <taxon>Fungi</taxon>
        <taxon>Dikarya</taxon>
        <taxon>Ascomycota</taxon>
        <taxon>Saccharomycotina</taxon>
        <taxon>Saccharomycetes</taxon>
        <taxon>Saccharomycopsidaceae</taxon>
        <taxon>Saccharomycopsis</taxon>
    </lineage>
</organism>
<evidence type="ECO:0000256" key="3">
    <source>
        <dbReference type="SAM" id="Phobius"/>
    </source>
</evidence>
<evidence type="ECO:0000256" key="1">
    <source>
        <dbReference type="ARBA" id="ARBA00008325"/>
    </source>
</evidence>
<evidence type="ECO:0000313" key="4">
    <source>
        <dbReference type="EMBL" id="GMM36636.1"/>
    </source>
</evidence>
<dbReference type="GeneID" id="90074611"/>
<evidence type="ECO:0000313" key="5">
    <source>
        <dbReference type="Proteomes" id="UP001360560"/>
    </source>
</evidence>
<gene>
    <name evidence="4" type="ORF">DASC09_039610</name>
</gene>
<dbReference type="RefSeq" id="XP_064853632.1">
    <property type="nucleotide sequence ID" value="XM_064997560.1"/>
</dbReference>
<keyword evidence="5" id="KW-1185">Reference proteome</keyword>
<keyword evidence="3" id="KW-1133">Transmembrane helix</keyword>
<dbReference type="AlphaFoldDB" id="A0AAV5QPZ9"/>
<name>A0AAV5QPZ9_9ASCO</name>
<dbReference type="Pfam" id="PF09435">
    <property type="entry name" value="DUF2015"/>
    <property type="match status" value="1"/>
</dbReference>
<protein>
    <submittedName>
        <fullName evidence="4">Uncharacterized protein</fullName>
    </submittedName>
</protein>
<dbReference type="PANTHER" id="PTHR28023">
    <property type="entry name" value="UPF0357 PROTEIN YCL012C"/>
    <property type="match status" value="1"/>
</dbReference>
<reference evidence="4 5" key="1">
    <citation type="journal article" date="2023" name="Elife">
        <title>Identification of key yeast species and microbe-microbe interactions impacting larval growth of Drosophila in the wild.</title>
        <authorList>
            <person name="Mure A."/>
            <person name="Sugiura Y."/>
            <person name="Maeda R."/>
            <person name="Honda K."/>
            <person name="Sakurai N."/>
            <person name="Takahashi Y."/>
            <person name="Watada M."/>
            <person name="Katoh T."/>
            <person name="Gotoh A."/>
            <person name="Gotoh Y."/>
            <person name="Taniguchi I."/>
            <person name="Nakamura K."/>
            <person name="Hayashi T."/>
            <person name="Katayama T."/>
            <person name="Uemura T."/>
            <person name="Hattori Y."/>
        </authorList>
    </citation>
    <scope>NUCLEOTIDE SEQUENCE [LARGE SCALE GENOMIC DNA]</scope>
    <source>
        <strain evidence="4 5">SC-9</strain>
    </source>
</reference>
<comment type="similarity">
    <text evidence="1">Belongs to the UPF0357 family.</text>
</comment>